<evidence type="ECO:0000313" key="4">
    <source>
        <dbReference type="Proteomes" id="UP001139011"/>
    </source>
</evidence>
<dbReference type="AlphaFoldDB" id="A0A9X2BG62"/>
<protein>
    <recommendedName>
        <fullName evidence="2">Erythromycin biosynthesis protein CIII-like C-terminal domain-containing protein</fullName>
    </recommendedName>
</protein>
<accession>A0A9X2BG62</accession>
<evidence type="ECO:0000259" key="2">
    <source>
        <dbReference type="Pfam" id="PF06722"/>
    </source>
</evidence>
<dbReference type="PANTHER" id="PTHR21015">
    <property type="entry name" value="UDP-N-ACETYLGLUCOSAMINE--N-ACETYLMURAMYL-(PENTAPEPTIDE) PYROPHOSPHORYL-UNDECAPRENOL N-ACETYLGLUCOSAMINE TRANSFERASE 1"/>
    <property type="match status" value="1"/>
</dbReference>
<evidence type="ECO:0000256" key="1">
    <source>
        <dbReference type="ARBA" id="ARBA00023136"/>
    </source>
</evidence>
<dbReference type="GO" id="GO:0016757">
    <property type="term" value="F:glycosyltransferase activity"/>
    <property type="evidence" value="ECO:0007669"/>
    <property type="project" value="TreeGrafter"/>
</dbReference>
<proteinExistence type="predicted"/>
<dbReference type="SUPFAM" id="SSF53756">
    <property type="entry name" value="UDP-Glycosyltransferase/glycogen phosphorylase"/>
    <property type="match status" value="1"/>
</dbReference>
<feature type="domain" description="Erythromycin biosynthesis protein CIII-like C-terminal" evidence="2">
    <location>
        <begin position="256"/>
        <end position="375"/>
    </location>
</feature>
<comment type="caution">
    <text evidence="3">The sequence shown here is derived from an EMBL/GenBank/DDBJ whole genome shotgun (WGS) entry which is preliminary data.</text>
</comment>
<evidence type="ECO:0000313" key="3">
    <source>
        <dbReference type="EMBL" id="MCK6259450.1"/>
    </source>
</evidence>
<dbReference type="RefSeq" id="WP_248254818.1">
    <property type="nucleotide sequence ID" value="NZ_JAIWJX010000004.1"/>
</dbReference>
<keyword evidence="1" id="KW-0472">Membrane</keyword>
<keyword evidence="4" id="KW-1185">Reference proteome</keyword>
<organism evidence="3 4">
    <name type="scientific">Fictibacillus marinisediminis</name>
    <dbReference type="NCBI Taxonomy" id="2878389"/>
    <lineage>
        <taxon>Bacteria</taxon>
        <taxon>Bacillati</taxon>
        <taxon>Bacillota</taxon>
        <taxon>Bacilli</taxon>
        <taxon>Bacillales</taxon>
        <taxon>Fictibacillaceae</taxon>
        <taxon>Fictibacillus</taxon>
    </lineage>
</organism>
<dbReference type="PANTHER" id="PTHR21015:SF22">
    <property type="entry name" value="GLYCOSYLTRANSFERASE"/>
    <property type="match status" value="1"/>
</dbReference>
<dbReference type="Gene3D" id="3.40.50.2000">
    <property type="entry name" value="Glycogen Phosphorylase B"/>
    <property type="match status" value="2"/>
</dbReference>
<dbReference type="EMBL" id="JAIWJX010000004">
    <property type="protein sequence ID" value="MCK6259450.1"/>
    <property type="molecule type" value="Genomic_DNA"/>
</dbReference>
<gene>
    <name evidence="3" type="ORF">LCY76_23035</name>
</gene>
<reference evidence="3" key="1">
    <citation type="submission" date="2021-09" db="EMBL/GenBank/DDBJ databases">
        <title>Genome analysis of Fictibacillus sp. KIGAM418 isolated from marine sediment.</title>
        <authorList>
            <person name="Seo M.-J."/>
            <person name="Cho E.-S."/>
            <person name="Hwang C.Y."/>
        </authorList>
    </citation>
    <scope>NUCLEOTIDE SEQUENCE</scope>
    <source>
        <strain evidence="3">KIGAM418</strain>
    </source>
</reference>
<dbReference type="InterPro" id="IPR010610">
    <property type="entry name" value="EryCIII-like_C"/>
</dbReference>
<dbReference type="Pfam" id="PF06722">
    <property type="entry name" value="EryCIII-like_C"/>
    <property type="match status" value="1"/>
</dbReference>
<dbReference type="Proteomes" id="UP001139011">
    <property type="component" value="Unassembled WGS sequence"/>
</dbReference>
<name>A0A9X2BG62_9BACL</name>
<sequence>MFNYKVFIGLSGGLGPVTRTFPIAEEFKNAGAEVCFSVYDDNARKHLKKSGYRVFADDDQTLPDSRLTIEPGPVFYNLDHYFAQMGFLDPNYTKKWIMNRIKIIQTYRPHLIVTDLSPHTMIAAKYLKIPVLSLVQSCLHPDGLPFQGEVPRNLPKVTPVFNQILDQLGLDPINRMEDLCVGDKTIVPSFPEIDPIDNPTVEYVGPIDSNFLQYKSNHSFKDNYILVYPGRLRDSAGDTGIKIVEKVINASRQLPDQEFILATNESLTALSSEIHENVKVVPSFTTHMLQNASLFIHHGGHGSCLSSIKYRVPSLILPTHSERYFNAKRISQLGVGDYLLPDMVTDDHFIKMLKYMIGDPSYSANLRDYNIEIASRKYKGERRAFDIANSILKRKQKRESK</sequence>